<accession>A0A376TZF5</accession>
<organism evidence="1 2">
    <name type="scientific">Escherichia coli</name>
    <dbReference type="NCBI Taxonomy" id="562"/>
    <lineage>
        <taxon>Bacteria</taxon>
        <taxon>Pseudomonadati</taxon>
        <taxon>Pseudomonadota</taxon>
        <taxon>Gammaproteobacteria</taxon>
        <taxon>Enterobacterales</taxon>
        <taxon>Enterobacteriaceae</taxon>
        <taxon>Escherichia</taxon>
    </lineage>
</organism>
<sequence>MLHAGEHILPWFTTPEVLLITLDGSEVPDVLADYLRRFQPDWVERYCVVADLSETEAGALYMDGILQEILPPSTRRLYWRVEDDLTLVRMNTQQVQVQTEVMNAYCNHGAKGQLKAAMQY</sequence>
<proteinExistence type="predicted"/>
<dbReference type="EMBL" id="UGCP01000002">
    <property type="protein sequence ID" value="STI82684.1"/>
    <property type="molecule type" value="Genomic_DNA"/>
</dbReference>
<protein>
    <submittedName>
        <fullName evidence="1">SPFH domain-containing protein</fullName>
    </submittedName>
</protein>
<evidence type="ECO:0000313" key="1">
    <source>
        <dbReference type="EMBL" id="STI82684.1"/>
    </source>
</evidence>
<evidence type="ECO:0000313" key="2">
    <source>
        <dbReference type="Proteomes" id="UP000254079"/>
    </source>
</evidence>
<reference evidence="1 2" key="1">
    <citation type="submission" date="2018-06" db="EMBL/GenBank/DDBJ databases">
        <authorList>
            <consortium name="Pathogen Informatics"/>
            <person name="Doyle S."/>
        </authorList>
    </citation>
    <scope>NUCLEOTIDE SEQUENCE [LARGE SCALE GENOMIC DNA]</scope>
    <source>
        <strain evidence="1 2">NCTC8622</strain>
    </source>
</reference>
<dbReference type="Proteomes" id="UP000254079">
    <property type="component" value="Unassembled WGS sequence"/>
</dbReference>
<gene>
    <name evidence="1" type="ORF">NCTC8622_01684</name>
</gene>
<dbReference type="AlphaFoldDB" id="A0A376TZF5"/>
<name>A0A376TZF5_ECOLX</name>